<accession>A0ABW1S056</accession>
<evidence type="ECO:0000313" key="2">
    <source>
        <dbReference type="EMBL" id="MFC6181191.1"/>
    </source>
</evidence>
<keyword evidence="3" id="KW-1185">Reference proteome</keyword>
<dbReference type="EMBL" id="JBHSSC010000035">
    <property type="protein sequence ID" value="MFC6181191.1"/>
    <property type="molecule type" value="Genomic_DNA"/>
</dbReference>
<organism evidence="2 3">
    <name type="scientific">Lactiplantibacillus daowaiensis</name>
    <dbReference type="NCBI Taxonomy" id="2559918"/>
    <lineage>
        <taxon>Bacteria</taxon>
        <taxon>Bacillati</taxon>
        <taxon>Bacillota</taxon>
        <taxon>Bacilli</taxon>
        <taxon>Lactobacillales</taxon>
        <taxon>Lactobacillaceae</taxon>
        <taxon>Lactiplantibacillus</taxon>
    </lineage>
</organism>
<evidence type="ECO:0000313" key="3">
    <source>
        <dbReference type="Proteomes" id="UP001596282"/>
    </source>
</evidence>
<protein>
    <recommendedName>
        <fullName evidence="4">Integral membrane protein</fullName>
    </recommendedName>
</protein>
<keyword evidence="1" id="KW-0812">Transmembrane</keyword>
<keyword evidence="1" id="KW-1133">Transmembrane helix</keyword>
<comment type="caution">
    <text evidence="2">The sequence shown here is derived from an EMBL/GenBank/DDBJ whole genome shotgun (WGS) entry which is preliminary data.</text>
</comment>
<feature type="transmembrane region" description="Helical" evidence="1">
    <location>
        <begin position="6"/>
        <end position="26"/>
    </location>
</feature>
<sequence length="167" mass="19357">MWVVFKLGLGLVIVSGLYIGWVAWALKHDRLDLGVPTAAYHRAVEQMRQDKQHQQSQRRYKRGSRILMLVFFVSIFVLTLMDQLASSAQPLMLGVTMLIFVLLWLLIVIYVWGQVKQARRFAVKRQHASSRVRVRRRLSQMAFVIFLVGFLVVGLSYIWLIPDMIGL</sequence>
<proteinExistence type="predicted"/>
<reference evidence="3" key="1">
    <citation type="journal article" date="2019" name="Int. J. Syst. Evol. Microbiol.">
        <title>The Global Catalogue of Microorganisms (GCM) 10K type strain sequencing project: providing services to taxonomists for standard genome sequencing and annotation.</title>
        <authorList>
            <consortium name="The Broad Institute Genomics Platform"/>
            <consortium name="The Broad Institute Genome Sequencing Center for Infectious Disease"/>
            <person name="Wu L."/>
            <person name="Ma J."/>
        </authorList>
    </citation>
    <scope>NUCLEOTIDE SEQUENCE [LARGE SCALE GENOMIC DNA]</scope>
    <source>
        <strain evidence="3">CCM 8933</strain>
    </source>
</reference>
<feature type="transmembrane region" description="Helical" evidence="1">
    <location>
        <begin position="141"/>
        <end position="161"/>
    </location>
</feature>
<dbReference type="Proteomes" id="UP001596282">
    <property type="component" value="Unassembled WGS sequence"/>
</dbReference>
<name>A0ABW1S056_9LACO</name>
<keyword evidence="1" id="KW-0472">Membrane</keyword>
<feature type="transmembrane region" description="Helical" evidence="1">
    <location>
        <begin position="66"/>
        <end position="85"/>
    </location>
</feature>
<evidence type="ECO:0008006" key="4">
    <source>
        <dbReference type="Google" id="ProtNLM"/>
    </source>
</evidence>
<evidence type="ECO:0000256" key="1">
    <source>
        <dbReference type="SAM" id="Phobius"/>
    </source>
</evidence>
<gene>
    <name evidence="2" type="ORF">ACFP5Y_08165</name>
</gene>
<feature type="transmembrane region" description="Helical" evidence="1">
    <location>
        <begin position="91"/>
        <end position="112"/>
    </location>
</feature>
<dbReference type="RefSeq" id="WP_137629276.1">
    <property type="nucleotide sequence ID" value="NZ_BJDJ01000019.1"/>
</dbReference>